<feature type="binding site" evidence="8">
    <location>
        <position position="565"/>
    </location>
    <ligand>
        <name>Ca(2+)</name>
        <dbReference type="ChEBI" id="CHEBI:29108"/>
    </ligand>
</feature>
<evidence type="ECO:0000313" key="11">
    <source>
        <dbReference type="Proteomes" id="UP000014074"/>
    </source>
</evidence>
<dbReference type="PANTHER" id="PTHR14218">
    <property type="entry name" value="PROTEASE S8 TRIPEPTIDYL PEPTIDASE I CLN2"/>
    <property type="match status" value="1"/>
</dbReference>
<dbReference type="InterPro" id="IPR050819">
    <property type="entry name" value="Tripeptidyl-peptidase_I"/>
</dbReference>
<proteinExistence type="predicted"/>
<evidence type="ECO:0000256" key="6">
    <source>
        <dbReference type="ARBA" id="ARBA00022837"/>
    </source>
</evidence>
<dbReference type="RefSeq" id="XP_007914792.1">
    <property type="nucleotide sequence ID" value="XM_007916601.1"/>
</dbReference>
<dbReference type="Pfam" id="PF09286">
    <property type="entry name" value="Pro-kuma_activ"/>
    <property type="match status" value="1"/>
</dbReference>
<dbReference type="GO" id="GO:0005576">
    <property type="term" value="C:extracellular region"/>
    <property type="evidence" value="ECO:0007669"/>
    <property type="project" value="UniProtKB-SubCell"/>
</dbReference>
<evidence type="ECO:0000256" key="3">
    <source>
        <dbReference type="ARBA" id="ARBA00022723"/>
    </source>
</evidence>
<keyword evidence="4 8" id="KW-0378">Hydrolase</keyword>
<gene>
    <name evidence="10" type="ORF">UCRPA7_4058</name>
</gene>
<dbReference type="Proteomes" id="UP000014074">
    <property type="component" value="Unassembled WGS sequence"/>
</dbReference>
<evidence type="ECO:0000256" key="7">
    <source>
        <dbReference type="ARBA" id="ARBA00023145"/>
    </source>
</evidence>
<feature type="active site" description="Charge relay system" evidence="8">
    <location>
        <position position="252"/>
    </location>
</feature>
<dbReference type="GO" id="GO:0004252">
    <property type="term" value="F:serine-type endopeptidase activity"/>
    <property type="evidence" value="ECO:0007669"/>
    <property type="project" value="UniProtKB-UniRule"/>
</dbReference>
<dbReference type="GO" id="GO:0006508">
    <property type="term" value="P:proteolysis"/>
    <property type="evidence" value="ECO:0007669"/>
    <property type="project" value="UniProtKB-KW"/>
</dbReference>
<feature type="binding site" evidence="8">
    <location>
        <position position="545"/>
    </location>
    <ligand>
        <name>Ca(2+)</name>
        <dbReference type="ChEBI" id="CHEBI:29108"/>
    </ligand>
</feature>
<dbReference type="GO" id="GO:0046872">
    <property type="term" value="F:metal ion binding"/>
    <property type="evidence" value="ECO:0007669"/>
    <property type="project" value="UniProtKB-UniRule"/>
</dbReference>
<dbReference type="OrthoDB" id="409122at2759"/>
<dbReference type="SUPFAM" id="SSF54897">
    <property type="entry name" value="Protease propeptides/inhibitors"/>
    <property type="match status" value="1"/>
</dbReference>
<keyword evidence="5 8" id="KW-0720">Serine protease</keyword>
<dbReference type="PANTHER" id="PTHR14218:SF19">
    <property type="entry name" value="SERINE PROTEASE AORO, PUTATIVE (AFU_ORTHOLOGUE AFUA_6G10250)-RELATED"/>
    <property type="match status" value="1"/>
</dbReference>
<keyword evidence="6 8" id="KW-0106">Calcium</keyword>
<dbReference type="SUPFAM" id="SSF52743">
    <property type="entry name" value="Subtilisin-like"/>
    <property type="match status" value="1"/>
</dbReference>
<dbReference type="Gene3D" id="3.40.50.200">
    <property type="entry name" value="Peptidase S8/S53 domain"/>
    <property type="match status" value="1"/>
</dbReference>
<dbReference type="EMBL" id="KB933086">
    <property type="protein sequence ID" value="EOO00453.1"/>
    <property type="molecule type" value="Genomic_DNA"/>
</dbReference>
<protein>
    <submittedName>
        <fullName evidence="10">Putative subtilisin-like protein</fullName>
    </submittedName>
</protein>
<evidence type="ECO:0000256" key="5">
    <source>
        <dbReference type="ARBA" id="ARBA00022825"/>
    </source>
</evidence>
<evidence type="ECO:0000256" key="8">
    <source>
        <dbReference type="PROSITE-ProRule" id="PRU01032"/>
    </source>
</evidence>
<dbReference type="AlphaFoldDB" id="R8BM50"/>
<dbReference type="PROSITE" id="PS51695">
    <property type="entry name" value="SEDOLISIN"/>
    <property type="match status" value="1"/>
</dbReference>
<dbReference type="CDD" id="cd04056">
    <property type="entry name" value="Peptidases_S53"/>
    <property type="match status" value="1"/>
</dbReference>
<keyword evidence="7" id="KW-0865">Zymogen</keyword>
<comment type="subcellular location">
    <subcellularLocation>
        <location evidence="1">Secreted</location>
        <location evidence="1">Extracellular space</location>
    </subcellularLocation>
</comment>
<organism evidence="10 11">
    <name type="scientific">Phaeoacremonium minimum (strain UCR-PA7)</name>
    <name type="common">Esca disease fungus</name>
    <name type="synonym">Togninia minima</name>
    <dbReference type="NCBI Taxonomy" id="1286976"/>
    <lineage>
        <taxon>Eukaryota</taxon>
        <taxon>Fungi</taxon>
        <taxon>Dikarya</taxon>
        <taxon>Ascomycota</taxon>
        <taxon>Pezizomycotina</taxon>
        <taxon>Sordariomycetes</taxon>
        <taxon>Sordariomycetidae</taxon>
        <taxon>Togniniales</taxon>
        <taxon>Togniniaceae</taxon>
        <taxon>Phaeoacremonium</taxon>
    </lineage>
</organism>
<evidence type="ECO:0000259" key="9">
    <source>
        <dbReference type="PROSITE" id="PS51695"/>
    </source>
</evidence>
<dbReference type="KEGG" id="tmn:UCRPA7_4058"/>
<evidence type="ECO:0000256" key="2">
    <source>
        <dbReference type="ARBA" id="ARBA00022670"/>
    </source>
</evidence>
<dbReference type="GeneID" id="19324470"/>
<dbReference type="CDD" id="cd11377">
    <property type="entry name" value="Pro-peptidase_S53"/>
    <property type="match status" value="1"/>
</dbReference>
<feature type="active site" description="Charge relay system" evidence="8">
    <location>
        <position position="248"/>
    </location>
</feature>
<dbReference type="SMART" id="SM00944">
    <property type="entry name" value="Pro-kuma_activ"/>
    <property type="match status" value="1"/>
</dbReference>
<comment type="cofactor">
    <cofactor evidence="8">
        <name>Ca(2+)</name>
        <dbReference type="ChEBI" id="CHEBI:29108"/>
    </cofactor>
    <text evidence="8">Binds 1 Ca(2+) ion per subunit.</text>
</comment>
<evidence type="ECO:0000256" key="4">
    <source>
        <dbReference type="ARBA" id="ARBA00022801"/>
    </source>
</evidence>
<dbReference type="eggNOG" id="ENOG502QZ4I">
    <property type="taxonomic scope" value="Eukaryota"/>
</dbReference>
<accession>R8BM50</accession>
<feature type="domain" description="Peptidase S53" evidence="9">
    <location>
        <begin position="168"/>
        <end position="585"/>
    </location>
</feature>
<dbReference type="HOGENOM" id="CLU_013783_4_0_1"/>
<feature type="binding site" evidence="8">
    <location>
        <position position="544"/>
    </location>
    <ligand>
        <name>Ca(2+)</name>
        <dbReference type="ChEBI" id="CHEBI:29108"/>
    </ligand>
</feature>
<sequence>MKLGRTALSLIGNANARPANTHVVHEKRNGAVQGWTITGRANADIPINLRIGLAQQNLHRADEFMNEVAHPESEFYGRFWSPQKVVEMFAPSEDTVLETVEWLLESGVESKRISQSASRNWVKVKTTVGEAERLLHTIYNVYENEDGLELVACESYSVPADIQKHIDLVAPTIEFDERGATVRQRGVKRRLEGNSYGIVEFAPQSYNQTDLNGFFSTYTNIPNDTAPIVNGIDGGYLSSEEGTDTRGESNLDLCYAIGLVYPQNVTLYQVGDAVLWQPATYNNFLDAIDGSYCSFEGGDDPTWDTIYPHDNTTVGAYTEEPMCGTYDATNVISVSYGRTESARPTSYNARECTEYLKLGLMGVTVMYSSGDTGVAGIQGRCLNPDGSWTPIGGGYGRFNPLFPASCPWVTSVGGSALPPNGTIKDRETVAWEFAPGGGFSNDFEMPSYQAATVKKWFKEHPTTYNSTQFNNTQKARGFPDIAVASQNYVTGIDGGFLAFTGTSAASPTFGSMITLINGERIKAGKGPVGFINPVLYEHPEIFDDIVEGDNPGCGTSGFSAVEGWDPASGLGSPNYKRLLKVLLNLP</sequence>
<dbReference type="GO" id="GO:0008240">
    <property type="term" value="F:tripeptidyl-peptidase activity"/>
    <property type="evidence" value="ECO:0007669"/>
    <property type="project" value="TreeGrafter"/>
</dbReference>
<evidence type="ECO:0000313" key="10">
    <source>
        <dbReference type="EMBL" id="EOO00453.1"/>
    </source>
</evidence>
<feature type="active site" description="Charge relay system" evidence="8">
    <location>
        <position position="503"/>
    </location>
</feature>
<evidence type="ECO:0000256" key="1">
    <source>
        <dbReference type="ARBA" id="ARBA00004239"/>
    </source>
</evidence>
<feature type="binding site" evidence="8">
    <location>
        <position position="563"/>
    </location>
    <ligand>
        <name>Ca(2+)</name>
        <dbReference type="ChEBI" id="CHEBI:29108"/>
    </ligand>
</feature>
<dbReference type="InterPro" id="IPR036852">
    <property type="entry name" value="Peptidase_S8/S53_dom_sf"/>
</dbReference>
<dbReference type="InterPro" id="IPR030400">
    <property type="entry name" value="Sedolisin_dom"/>
</dbReference>
<dbReference type="InterPro" id="IPR015366">
    <property type="entry name" value="S53_propep"/>
</dbReference>
<keyword evidence="3 8" id="KW-0479">Metal-binding</keyword>
<name>R8BM50_PHAM7</name>
<keyword evidence="2 8" id="KW-0645">Protease</keyword>
<keyword evidence="11" id="KW-1185">Reference proteome</keyword>
<reference evidence="11" key="1">
    <citation type="journal article" date="2013" name="Genome Announc.">
        <title>Draft genome sequence of the ascomycete Phaeoacremonium aleophilum strain UCR-PA7, a causal agent of the esca disease complex in grapevines.</title>
        <authorList>
            <person name="Blanco-Ulate B."/>
            <person name="Rolshausen P."/>
            <person name="Cantu D."/>
        </authorList>
    </citation>
    <scope>NUCLEOTIDE SEQUENCE [LARGE SCALE GENOMIC DNA]</scope>
    <source>
        <strain evidence="11">UCR-PA7</strain>
    </source>
</reference>